<dbReference type="RefSeq" id="WP_123870382.1">
    <property type="nucleotide sequence ID" value="NZ_CP033932.1"/>
</dbReference>
<name>A0A3G6TFG0_9FLAO</name>
<evidence type="ECO:0000313" key="3">
    <source>
        <dbReference type="Proteomes" id="UP000271193"/>
    </source>
</evidence>
<dbReference type="GeneID" id="99065708"/>
<dbReference type="Proteomes" id="UP000271193">
    <property type="component" value="Chromosome"/>
</dbReference>
<sequence length="102" mass="11943">MIQYLFTILFIFTVFYTNACAQASKSYSITHIVNKTIDNGEYVDDKRIDKNDKITTSHLIYLLSPKKRQCRFLQIYGLGGIRKEGAGFIYPDKKRKYPFVNF</sequence>
<keyword evidence="3" id="KW-1185">Reference proteome</keyword>
<keyword evidence="1" id="KW-0732">Signal</keyword>
<evidence type="ECO:0000256" key="1">
    <source>
        <dbReference type="SAM" id="SignalP"/>
    </source>
</evidence>
<dbReference type="KEGG" id="cben:EG339_12925"/>
<proteinExistence type="predicted"/>
<dbReference type="AlphaFoldDB" id="A0A3G6TFG0"/>
<accession>A0A3G6TFG0</accession>
<dbReference type="EMBL" id="CP033932">
    <property type="protein sequence ID" value="AZB25416.1"/>
    <property type="molecule type" value="Genomic_DNA"/>
</dbReference>
<organism evidence="2 3">
    <name type="scientific">Chryseobacterium bernardetii</name>
    <dbReference type="NCBI Taxonomy" id="1241978"/>
    <lineage>
        <taxon>Bacteria</taxon>
        <taxon>Pseudomonadati</taxon>
        <taxon>Bacteroidota</taxon>
        <taxon>Flavobacteriia</taxon>
        <taxon>Flavobacteriales</taxon>
        <taxon>Weeksellaceae</taxon>
        <taxon>Chryseobacterium group</taxon>
        <taxon>Chryseobacterium</taxon>
    </lineage>
</organism>
<feature type="chain" id="PRO_5018129075" evidence="1">
    <location>
        <begin position="20"/>
        <end position="102"/>
    </location>
</feature>
<reference evidence="3" key="1">
    <citation type="submission" date="2018-11" db="EMBL/GenBank/DDBJ databases">
        <title>Proposal to divide the Flavobacteriaceae and reorganize its genera based on Amino Acid Identity values calculated from whole genome sequences.</title>
        <authorList>
            <person name="Nicholson A.C."/>
            <person name="Gulvik C.A."/>
            <person name="Whitney A.M."/>
            <person name="Humrighouse B.W."/>
            <person name="Bell M."/>
            <person name="Holmes B."/>
            <person name="Steigerwalt A.G."/>
            <person name="Villarma A."/>
            <person name="Sheth M."/>
            <person name="Batra D."/>
            <person name="Pryor J."/>
            <person name="Bernardet J.-F."/>
            <person name="Hugo C."/>
            <person name="Kampfer P."/>
            <person name="Newman J."/>
            <person name="McQuiston J.R."/>
        </authorList>
    </citation>
    <scope>NUCLEOTIDE SEQUENCE [LARGE SCALE GENOMIC DNA]</scope>
    <source>
        <strain evidence="3">G0229</strain>
    </source>
</reference>
<feature type="signal peptide" evidence="1">
    <location>
        <begin position="1"/>
        <end position="19"/>
    </location>
</feature>
<gene>
    <name evidence="2" type="ORF">EG339_12925</name>
</gene>
<protein>
    <submittedName>
        <fullName evidence="2">Uncharacterized protein</fullName>
    </submittedName>
</protein>
<evidence type="ECO:0000313" key="2">
    <source>
        <dbReference type="EMBL" id="AZB25416.1"/>
    </source>
</evidence>